<dbReference type="SUPFAM" id="SSF53335">
    <property type="entry name" value="S-adenosyl-L-methionine-dependent methyltransferases"/>
    <property type="match status" value="1"/>
</dbReference>
<protein>
    <recommendedName>
        <fullName evidence="1">Methyltransferase domain-containing protein</fullName>
    </recommendedName>
</protein>
<accession>A0ABX5XYN4</accession>
<dbReference type="CDD" id="cd02440">
    <property type="entry name" value="AdoMet_MTases"/>
    <property type="match status" value="1"/>
</dbReference>
<dbReference type="InterPro" id="IPR029063">
    <property type="entry name" value="SAM-dependent_MTases_sf"/>
</dbReference>
<dbReference type="InterPro" id="IPR041698">
    <property type="entry name" value="Methyltransf_25"/>
</dbReference>
<name>A0ABX5XYN4_9BACT</name>
<dbReference type="Proteomes" id="UP000318081">
    <property type="component" value="Chromosome"/>
</dbReference>
<dbReference type="Pfam" id="PF13649">
    <property type="entry name" value="Methyltransf_25"/>
    <property type="match status" value="1"/>
</dbReference>
<dbReference type="RefSeq" id="WP_419580508.1">
    <property type="nucleotide sequence ID" value="NZ_CP036432.1"/>
</dbReference>
<reference evidence="2 3" key="1">
    <citation type="submission" date="2019-02" db="EMBL/GenBank/DDBJ databases">
        <title>Deep-cultivation of Planctomycetes and their phenomic and genomic characterization uncovers novel biology.</title>
        <authorList>
            <person name="Wiegand S."/>
            <person name="Jogler M."/>
            <person name="Boedeker C."/>
            <person name="Pinto D."/>
            <person name="Vollmers J."/>
            <person name="Rivas-Marin E."/>
            <person name="Kohn T."/>
            <person name="Peeters S.H."/>
            <person name="Heuer A."/>
            <person name="Rast P."/>
            <person name="Oberbeckmann S."/>
            <person name="Bunk B."/>
            <person name="Jeske O."/>
            <person name="Meyerdierks A."/>
            <person name="Storesund J.E."/>
            <person name="Kallscheuer N."/>
            <person name="Luecker S."/>
            <person name="Lage O.M."/>
            <person name="Pohl T."/>
            <person name="Merkel B.J."/>
            <person name="Hornburger P."/>
            <person name="Mueller R.-W."/>
            <person name="Bruemmer F."/>
            <person name="Labrenz M."/>
            <person name="Spormann A.M."/>
            <person name="Op den Camp H."/>
            <person name="Overmann J."/>
            <person name="Amann R."/>
            <person name="Jetten M.S.M."/>
            <person name="Mascher T."/>
            <person name="Medema M.H."/>
            <person name="Devos D.P."/>
            <person name="Kaster A.-K."/>
            <person name="Ovreas L."/>
            <person name="Rohde M."/>
            <person name="Galperin M.Y."/>
            <person name="Jogler C."/>
        </authorList>
    </citation>
    <scope>NUCLEOTIDE SEQUENCE [LARGE SCALE GENOMIC DNA]</scope>
    <source>
        <strain evidence="2 3">TBK1r</strain>
    </source>
</reference>
<evidence type="ECO:0000259" key="1">
    <source>
        <dbReference type="Pfam" id="PF13649"/>
    </source>
</evidence>
<organism evidence="2 3">
    <name type="scientific">Stieleria magnilauensis</name>
    <dbReference type="NCBI Taxonomy" id="2527963"/>
    <lineage>
        <taxon>Bacteria</taxon>
        <taxon>Pseudomonadati</taxon>
        <taxon>Planctomycetota</taxon>
        <taxon>Planctomycetia</taxon>
        <taxon>Pirellulales</taxon>
        <taxon>Pirellulaceae</taxon>
        <taxon>Stieleria</taxon>
    </lineage>
</organism>
<evidence type="ECO:0000313" key="3">
    <source>
        <dbReference type="Proteomes" id="UP000318081"/>
    </source>
</evidence>
<gene>
    <name evidence="2" type="ORF">TBK1r_61760</name>
</gene>
<feature type="domain" description="Methyltransferase" evidence="1">
    <location>
        <begin position="93"/>
        <end position="158"/>
    </location>
</feature>
<proteinExistence type="predicted"/>
<evidence type="ECO:0000313" key="2">
    <source>
        <dbReference type="EMBL" id="QDV87148.1"/>
    </source>
</evidence>
<keyword evidence="3" id="KW-1185">Reference proteome</keyword>
<dbReference type="Gene3D" id="3.40.50.150">
    <property type="entry name" value="Vaccinia Virus protein VP39"/>
    <property type="match status" value="1"/>
</dbReference>
<dbReference type="EMBL" id="CP036432">
    <property type="protein sequence ID" value="QDV87148.1"/>
    <property type="molecule type" value="Genomic_DNA"/>
</dbReference>
<sequence>MTSSITADDLERCEDALRIASAHGTWDTALAAKIRSLVGEDLAAVVLVSLNLQSKARAKLGEGIWWCTERSLSQATPAPVAELKARWMNSSSVLDGCCGLGADTMAIAKHIGSAEVQVTAVDSDPMMVAMATENLRMNVQPAQSQVAVRQDDVAAVSIAADATIHLDPDRRDDSGRKVRPEDYSPSWDVVEHILDRCAAGIVKLAPAAVIEDRPERHRLWISLGGSVREQTLLTGQAIDRAAACFGHPLIEASRTAVLVRTDGTATTYTGDGDSQTGRRVEKPMEYLADPDAAIRAAGLTESFAGQYGYDMIGGPSGFLTGDTAIESDLAICEPVIWSGACDDRKLRKTLRSMNCYPWRVKTRGVSQNPNVLEKRYRQCGERPVTLWIGKGSRRQFAALTERPNAPWPTAPG</sequence>